<gene>
    <name evidence="1" type="ORF">PXEA_LOCUS26072</name>
</gene>
<name>A0A3S5ALS2_9PLAT</name>
<comment type="caution">
    <text evidence="1">The sequence shown here is derived from an EMBL/GenBank/DDBJ whole genome shotgun (WGS) entry which is preliminary data.</text>
</comment>
<evidence type="ECO:0000313" key="1">
    <source>
        <dbReference type="EMBL" id="VEL32632.1"/>
    </source>
</evidence>
<keyword evidence="2" id="KW-1185">Reference proteome</keyword>
<accession>A0A3S5ALS2</accession>
<sequence length="114" mass="12734">MAELAKYLDCLCLVACPYCKPSASIIRLSYPPPNTPRENGHSNYHKVLSFGQSTSNWARKKTGRYWLGIKENNAMATGDAYPSSPKIQLSWLQTCALQHVNRERSSCAVRAKGE</sequence>
<dbReference type="EMBL" id="CAAALY010244439">
    <property type="protein sequence ID" value="VEL32632.1"/>
    <property type="molecule type" value="Genomic_DNA"/>
</dbReference>
<dbReference type="Proteomes" id="UP000784294">
    <property type="component" value="Unassembled WGS sequence"/>
</dbReference>
<protein>
    <submittedName>
        <fullName evidence="1">Uncharacterized protein</fullName>
    </submittedName>
</protein>
<reference evidence="1" key="1">
    <citation type="submission" date="2018-11" db="EMBL/GenBank/DDBJ databases">
        <authorList>
            <consortium name="Pathogen Informatics"/>
        </authorList>
    </citation>
    <scope>NUCLEOTIDE SEQUENCE</scope>
</reference>
<evidence type="ECO:0000313" key="2">
    <source>
        <dbReference type="Proteomes" id="UP000784294"/>
    </source>
</evidence>
<dbReference type="AlphaFoldDB" id="A0A3S5ALS2"/>
<proteinExistence type="predicted"/>
<organism evidence="1 2">
    <name type="scientific">Protopolystoma xenopodis</name>
    <dbReference type="NCBI Taxonomy" id="117903"/>
    <lineage>
        <taxon>Eukaryota</taxon>
        <taxon>Metazoa</taxon>
        <taxon>Spiralia</taxon>
        <taxon>Lophotrochozoa</taxon>
        <taxon>Platyhelminthes</taxon>
        <taxon>Monogenea</taxon>
        <taxon>Polyopisthocotylea</taxon>
        <taxon>Polystomatidea</taxon>
        <taxon>Polystomatidae</taxon>
        <taxon>Protopolystoma</taxon>
    </lineage>
</organism>